<proteinExistence type="predicted"/>
<feature type="transmembrane region" description="Helical" evidence="1">
    <location>
        <begin position="12"/>
        <end position="32"/>
    </location>
</feature>
<dbReference type="WBParaSite" id="TCONS_00002900.p1">
    <property type="protein sequence ID" value="TCONS_00002900.p1"/>
    <property type="gene ID" value="XLOC_002693"/>
</dbReference>
<dbReference type="InterPro" id="IPR016137">
    <property type="entry name" value="RGS"/>
</dbReference>
<dbReference type="SUPFAM" id="SSF64268">
    <property type="entry name" value="PX domain"/>
    <property type="match status" value="1"/>
</dbReference>
<evidence type="ECO:0000259" key="2">
    <source>
        <dbReference type="PROSITE" id="PS50132"/>
    </source>
</evidence>
<dbReference type="Pfam" id="PF00787">
    <property type="entry name" value="PX"/>
    <property type="match status" value="1"/>
</dbReference>
<dbReference type="PROSITE" id="PS50195">
    <property type="entry name" value="PX"/>
    <property type="match status" value="1"/>
</dbReference>
<dbReference type="SMART" id="SM00312">
    <property type="entry name" value="PX"/>
    <property type="match status" value="1"/>
</dbReference>
<evidence type="ECO:0000313" key="5">
    <source>
        <dbReference type="Proteomes" id="UP000035681"/>
    </source>
</evidence>
<keyword evidence="5" id="KW-1185">Reference proteome</keyword>
<feature type="domain" description="RGS" evidence="2">
    <location>
        <begin position="320"/>
        <end position="460"/>
    </location>
</feature>
<dbReference type="PROSITE" id="PS50132">
    <property type="entry name" value="RGS"/>
    <property type="match status" value="1"/>
</dbReference>
<dbReference type="Gene3D" id="3.30.1520.10">
    <property type="entry name" value="Phox-like domain"/>
    <property type="match status" value="1"/>
</dbReference>
<dbReference type="GO" id="GO:0005770">
    <property type="term" value="C:late endosome"/>
    <property type="evidence" value="ECO:0007669"/>
    <property type="project" value="TreeGrafter"/>
</dbReference>
<dbReference type="GO" id="GO:0035091">
    <property type="term" value="F:phosphatidylinositol binding"/>
    <property type="evidence" value="ECO:0007669"/>
    <property type="project" value="InterPro"/>
</dbReference>
<dbReference type="SMART" id="SM00313">
    <property type="entry name" value="PXA"/>
    <property type="match status" value="1"/>
</dbReference>
<dbReference type="InterPro" id="IPR003114">
    <property type="entry name" value="Phox_assoc"/>
</dbReference>
<dbReference type="GO" id="GO:0097352">
    <property type="term" value="P:autophagosome maturation"/>
    <property type="evidence" value="ECO:0007669"/>
    <property type="project" value="TreeGrafter"/>
</dbReference>
<keyword evidence="1" id="KW-0472">Membrane</keyword>
<feature type="domain" description="PXA" evidence="4">
    <location>
        <begin position="99"/>
        <end position="285"/>
    </location>
</feature>
<dbReference type="InterPro" id="IPR036871">
    <property type="entry name" value="PX_dom_sf"/>
</dbReference>
<dbReference type="PANTHER" id="PTHR22775">
    <property type="entry name" value="SORTING NEXIN"/>
    <property type="match status" value="1"/>
</dbReference>
<evidence type="ECO:0000313" key="6">
    <source>
        <dbReference type="WBParaSite" id="TCONS_00002900.p1"/>
    </source>
</evidence>
<evidence type="ECO:0000256" key="1">
    <source>
        <dbReference type="SAM" id="Phobius"/>
    </source>
</evidence>
<feature type="domain" description="PX" evidence="3">
    <location>
        <begin position="559"/>
        <end position="681"/>
    </location>
</feature>
<accession>A0AAF5CWV3</accession>
<evidence type="ECO:0000259" key="4">
    <source>
        <dbReference type="PROSITE" id="PS51207"/>
    </source>
</evidence>
<dbReference type="Pfam" id="PF02194">
    <property type="entry name" value="PXA"/>
    <property type="match status" value="1"/>
</dbReference>
<dbReference type="PANTHER" id="PTHR22775:SF44">
    <property type="entry name" value="SORTING NEXIN-14"/>
    <property type="match status" value="1"/>
</dbReference>
<keyword evidence="1" id="KW-1133">Transmembrane helix</keyword>
<dbReference type="InterPro" id="IPR001683">
    <property type="entry name" value="PX_dom"/>
</dbReference>
<protein>
    <submittedName>
        <fullName evidence="6">PX domain-containing protein</fullName>
    </submittedName>
</protein>
<reference evidence="6" key="1">
    <citation type="submission" date="2024-02" db="UniProtKB">
        <authorList>
            <consortium name="WormBaseParasite"/>
        </authorList>
    </citation>
    <scope>IDENTIFICATION</scope>
</reference>
<dbReference type="PROSITE" id="PS51207">
    <property type="entry name" value="PXA"/>
    <property type="match status" value="1"/>
</dbReference>
<dbReference type="Proteomes" id="UP000035681">
    <property type="component" value="Unplaced"/>
</dbReference>
<dbReference type="AlphaFoldDB" id="A0AAF5CWV3"/>
<organism evidence="5 6">
    <name type="scientific">Strongyloides stercoralis</name>
    <name type="common">Threadworm</name>
    <dbReference type="NCBI Taxonomy" id="6248"/>
    <lineage>
        <taxon>Eukaryota</taxon>
        <taxon>Metazoa</taxon>
        <taxon>Ecdysozoa</taxon>
        <taxon>Nematoda</taxon>
        <taxon>Chromadorea</taxon>
        <taxon>Rhabditida</taxon>
        <taxon>Tylenchina</taxon>
        <taxon>Panagrolaimomorpha</taxon>
        <taxon>Strongyloidoidea</taxon>
        <taxon>Strongyloididae</taxon>
        <taxon>Strongyloides</taxon>
    </lineage>
</organism>
<sequence>MDDEDERKKLKVLGIILLLIVCFCYILDINTTTLVCCFVSLIIGASIGSGICVNVDKIQTIIDKKIEKKYIFKENMVNSNNEKDIETNRYGGNMLYYVEEELNEKIELFLERIIERYINSWYLSEFGNDTAFIGEIRYHCCYAGRKILGLIKKTDFENVIIEEVFPQILLHFYRMGNCDNIIKEDNNILCEFFKEDTHYSLRENSNCKKYLNVLSEKILRKIIDVKRISGKIGDSNSFSGTWPSKSGLYLLQDLLTNYIFFPIVEFLSEPDNINKLFLQLIDGSSSSVNEANNIQKNVMFLCGLEENLHSTLQDSLLQVKLSTIIKNPRLLQTFEIFLEDFNGPLALLQILRSLDSIHKTLIKIDKIDDSELVLREIEFDLHQIYATWNVFVIENEKEVIKLNTTFLNESIFKGLKNDLDNKNIHAIDKVIEEAYRKVYEILSKNFVVPFSQSECYFGFLCGSSPVDVDQFQFSNKTLSLNGSRNNSYEKIPENSLSFSSFRKRVWSVMVPNTSLGNNDNNEEFEDECYEMTPSVETPLDSAEYNNLGILTILKSSTKLSIRIEDIEMRKDSITSRMYYVYAIAVISTDISTPEPTSVEWVVLRKPEEFYTLQQKLLEKHGSALAQFQPLPPKKSITSRDKIALLENLPSFECFLNDINHHTLLQKSDLFFNFLSTPDEFKDSLTLSELNPWRIVKKVPQKLSKEKGKNLKSFILNSLANLLASPSSNIYGYYGRSHSNLDTFSFNDNMSNSSIGESGDVVLNNKCKNNSNIKNKDYNSTSISKYDGMNCIDECLSLSSEIDKKMKPTFYNTLLMFLLKIISLPKWILSPLLFIEYLFSNVLSNYVTNYLTKEINLLLIPSTFSYFISSLHSTIFDPNYEIVTTEEKNLRRQLARRKFIDISLSIVPFYSYFKINLKKYEHSIENIFNSSQCQRLNKQLVIVVLDKIIDTIFNK</sequence>
<evidence type="ECO:0000259" key="3">
    <source>
        <dbReference type="PROSITE" id="PS50195"/>
    </source>
</evidence>
<name>A0AAF5CWV3_STRER</name>
<keyword evidence="1" id="KW-0812">Transmembrane</keyword>